<gene>
    <name evidence="1" type="ORF">FZC79_19890</name>
</gene>
<accession>A0A5D4K819</accession>
<dbReference type="RefSeq" id="WP_148948478.1">
    <property type="nucleotide sequence ID" value="NZ_VTEH01000021.1"/>
</dbReference>
<organism evidence="1 2">
    <name type="scientific">Rossellomorea vietnamensis</name>
    <dbReference type="NCBI Taxonomy" id="218284"/>
    <lineage>
        <taxon>Bacteria</taxon>
        <taxon>Bacillati</taxon>
        <taxon>Bacillota</taxon>
        <taxon>Bacilli</taxon>
        <taxon>Bacillales</taxon>
        <taxon>Bacillaceae</taxon>
        <taxon>Rossellomorea</taxon>
    </lineage>
</organism>
<protein>
    <submittedName>
        <fullName evidence="1">GTPase</fullName>
    </submittedName>
</protein>
<dbReference type="Proteomes" id="UP000323317">
    <property type="component" value="Unassembled WGS sequence"/>
</dbReference>
<comment type="caution">
    <text evidence="1">The sequence shown here is derived from an EMBL/GenBank/DDBJ whole genome shotgun (WGS) entry which is preliminary data.</text>
</comment>
<evidence type="ECO:0000313" key="2">
    <source>
        <dbReference type="Proteomes" id="UP000323317"/>
    </source>
</evidence>
<name>A0A5D4K819_9BACI</name>
<evidence type="ECO:0000313" key="1">
    <source>
        <dbReference type="EMBL" id="TYR73166.1"/>
    </source>
</evidence>
<proteinExistence type="predicted"/>
<dbReference type="AlphaFoldDB" id="A0A5D4K819"/>
<dbReference type="EMBL" id="VTEH01000021">
    <property type="protein sequence ID" value="TYR73166.1"/>
    <property type="molecule type" value="Genomic_DNA"/>
</dbReference>
<sequence length="119" mass="13817">MSGEIIFVYNAKSGIWNGLLDSLHKISSPETYSCELCQLTYGLTTMNREWKSYLRNLPYKITFLHLDELSSELPKVEFPAAFIKGNNGYEMLITKEEMRSCNQVKELIFLMNTKLEDYS</sequence>
<reference evidence="1 2" key="1">
    <citation type="submission" date="2019-08" db="EMBL/GenBank/DDBJ databases">
        <title>Bacillus genomes from the desert of Cuatro Cienegas, Coahuila.</title>
        <authorList>
            <person name="Olmedo-Alvarez G."/>
        </authorList>
    </citation>
    <scope>NUCLEOTIDE SEQUENCE [LARGE SCALE GENOMIC DNA]</scope>
    <source>
        <strain evidence="1 2">CH40_1T</strain>
    </source>
</reference>